<dbReference type="SUPFAM" id="SSF50129">
    <property type="entry name" value="GroES-like"/>
    <property type="match status" value="1"/>
</dbReference>
<dbReference type="InterPro" id="IPR011032">
    <property type="entry name" value="GroES-like_sf"/>
</dbReference>
<dbReference type="PROSITE" id="PS00059">
    <property type="entry name" value="ADH_ZINC"/>
    <property type="match status" value="1"/>
</dbReference>
<dbReference type="InterPro" id="IPR050129">
    <property type="entry name" value="Zn_alcohol_dh"/>
</dbReference>
<evidence type="ECO:0000256" key="3">
    <source>
        <dbReference type="ARBA" id="ARBA00023002"/>
    </source>
</evidence>
<proteinExistence type="inferred from homology"/>
<evidence type="ECO:0000259" key="5">
    <source>
        <dbReference type="SMART" id="SM00829"/>
    </source>
</evidence>
<reference evidence="6" key="1">
    <citation type="submission" date="2019-11" db="EMBL/GenBank/DDBJ databases">
        <title>Microbial mats filling the niche in hypersaline microbial mats.</title>
        <authorList>
            <person name="Wong H.L."/>
            <person name="Macleod F.I."/>
            <person name="White R.A. III"/>
            <person name="Burns B.P."/>
        </authorList>
    </citation>
    <scope>NUCLEOTIDE SEQUENCE</scope>
    <source>
        <strain evidence="6">Rbin_158</strain>
    </source>
</reference>
<dbReference type="Gene3D" id="3.90.180.10">
    <property type="entry name" value="Medium-chain alcohol dehydrogenases, catalytic domain"/>
    <property type="match status" value="1"/>
</dbReference>
<keyword evidence="2 4" id="KW-0862">Zinc</keyword>
<dbReference type="InterPro" id="IPR036291">
    <property type="entry name" value="NAD(P)-bd_dom_sf"/>
</dbReference>
<comment type="cofactor">
    <cofactor evidence="4">
        <name>Zn(2+)</name>
        <dbReference type="ChEBI" id="CHEBI:29105"/>
    </cofactor>
</comment>
<name>A0A9D5JYC3_9BACT</name>
<sequence>MNVARILSPYHLEVQRASPPEPGYGEALVRVHCVGLCGTDLELFDGSIPYLKTGLLTYPVVPGHEWTGEIYRLGAGVTHFQIGDRVTGECHLGCGECEFCAQGQPNQCPDRRRVGILGKEGACAEFLTMPARSLHPLPPNVDFHTGTLTEPLTVALYALEKVAPLTGKHVFVNGLGTIGLLTVQLLSISGASVIAGADPVLERVQLAHTWGTHLFHGSGSDLTAELLNVSPAGFDLVLDASGDPHSLQPNIALVKPGGSLSLLGLYRGQDAVLQPDLIVTKDIRLLGNMASAKVWERALNLLQSGRLDPNALITHRFPLDAAAKAFRLAIARESGVIKILLDVRSV</sequence>
<protein>
    <submittedName>
        <fullName evidence="6">Alcohol dehydrogenase catalytic domain-containing protein</fullName>
    </submittedName>
</protein>
<dbReference type="Pfam" id="PF00107">
    <property type="entry name" value="ADH_zinc_N"/>
    <property type="match status" value="1"/>
</dbReference>
<dbReference type="SUPFAM" id="SSF51735">
    <property type="entry name" value="NAD(P)-binding Rossmann-fold domains"/>
    <property type="match status" value="1"/>
</dbReference>
<keyword evidence="1 4" id="KW-0479">Metal-binding</keyword>
<evidence type="ECO:0000256" key="4">
    <source>
        <dbReference type="RuleBase" id="RU361277"/>
    </source>
</evidence>
<dbReference type="GO" id="GO:0008270">
    <property type="term" value="F:zinc ion binding"/>
    <property type="evidence" value="ECO:0007669"/>
    <property type="project" value="InterPro"/>
</dbReference>
<organism evidence="6 7">
    <name type="scientific">candidate division KSB3 bacterium</name>
    <dbReference type="NCBI Taxonomy" id="2044937"/>
    <lineage>
        <taxon>Bacteria</taxon>
        <taxon>candidate division KSB3</taxon>
    </lineage>
</organism>
<dbReference type="PANTHER" id="PTHR43401:SF2">
    <property type="entry name" value="L-THREONINE 3-DEHYDROGENASE"/>
    <property type="match status" value="1"/>
</dbReference>
<evidence type="ECO:0000313" key="7">
    <source>
        <dbReference type="Proteomes" id="UP000649604"/>
    </source>
</evidence>
<dbReference type="AlphaFoldDB" id="A0A9D5JYC3"/>
<feature type="domain" description="Enoyl reductase (ER)" evidence="5">
    <location>
        <begin position="5"/>
        <end position="341"/>
    </location>
</feature>
<dbReference type="EMBL" id="WJJP01000603">
    <property type="protein sequence ID" value="MBD3326574.1"/>
    <property type="molecule type" value="Genomic_DNA"/>
</dbReference>
<dbReference type="InterPro" id="IPR002328">
    <property type="entry name" value="ADH_Zn_CS"/>
</dbReference>
<evidence type="ECO:0000256" key="1">
    <source>
        <dbReference type="ARBA" id="ARBA00022723"/>
    </source>
</evidence>
<dbReference type="InterPro" id="IPR013154">
    <property type="entry name" value="ADH-like_N"/>
</dbReference>
<gene>
    <name evidence="6" type="ORF">GF339_18465</name>
</gene>
<dbReference type="Proteomes" id="UP000649604">
    <property type="component" value="Unassembled WGS sequence"/>
</dbReference>
<comment type="similarity">
    <text evidence="4">Belongs to the zinc-containing alcohol dehydrogenase family.</text>
</comment>
<keyword evidence="3" id="KW-0560">Oxidoreductase</keyword>
<evidence type="ECO:0000313" key="6">
    <source>
        <dbReference type="EMBL" id="MBD3326574.1"/>
    </source>
</evidence>
<evidence type="ECO:0000256" key="2">
    <source>
        <dbReference type="ARBA" id="ARBA00022833"/>
    </source>
</evidence>
<dbReference type="Pfam" id="PF08240">
    <property type="entry name" value="ADH_N"/>
    <property type="match status" value="1"/>
</dbReference>
<dbReference type="InterPro" id="IPR020843">
    <property type="entry name" value="ER"/>
</dbReference>
<dbReference type="PANTHER" id="PTHR43401">
    <property type="entry name" value="L-THREONINE 3-DEHYDROGENASE"/>
    <property type="match status" value="1"/>
</dbReference>
<accession>A0A9D5JYC3</accession>
<dbReference type="SMART" id="SM00829">
    <property type="entry name" value="PKS_ER"/>
    <property type="match status" value="1"/>
</dbReference>
<dbReference type="InterPro" id="IPR013149">
    <property type="entry name" value="ADH-like_C"/>
</dbReference>
<comment type="caution">
    <text evidence="6">The sequence shown here is derived from an EMBL/GenBank/DDBJ whole genome shotgun (WGS) entry which is preliminary data.</text>
</comment>
<dbReference type="GO" id="GO:0016491">
    <property type="term" value="F:oxidoreductase activity"/>
    <property type="evidence" value="ECO:0007669"/>
    <property type="project" value="UniProtKB-KW"/>
</dbReference>
<dbReference type="Gene3D" id="3.40.50.720">
    <property type="entry name" value="NAD(P)-binding Rossmann-like Domain"/>
    <property type="match status" value="1"/>
</dbReference>